<accession>A0A242VXN3</accession>
<dbReference type="EMBL" id="NFCF01000118">
    <property type="protein sequence ID" value="OTW43920.1"/>
    <property type="molecule type" value="Genomic_DNA"/>
</dbReference>
<comment type="caution">
    <text evidence="1">The sequence shown here is derived from an EMBL/GenBank/DDBJ whole genome shotgun (WGS) entry which is preliminary data.</text>
</comment>
<protein>
    <recommendedName>
        <fullName evidence="3">YxiJ-like protein</fullName>
    </recommendedName>
</protein>
<gene>
    <name evidence="1" type="ORF">BK699_34940</name>
</gene>
<evidence type="ECO:0000313" key="1">
    <source>
        <dbReference type="EMBL" id="OTW43920.1"/>
    </source>
</evidence>
<reference evidence="1 2" key="1">
    <citation type="submission" date="2016-10" db="EMBL/GenBank/DDBJ databases">
        <title>Comparative genomics of Bacillus thuringiensis reveals a path to pathogens against multiple invertebrate hosts.</title>
        <authorList>
            <person name="Zheng J."/>
            <person name="Gao Q."/>
            <person name="Liu H."/>
            <person name="Peng D."/>
            <person name="Ruan L."/>
            <person name="Sun M."/>
        </authorList>
    </citation>
    <scope>NUCLEOTIDE SEQUENCE [LARGE SCALE GENOMIC DNA]</scope>
    <source>
        <strain evidence="1">BGSC 4AC1</strain>
    </source>
</reference>
<name>A0A242VXN3_BACTU</name>
<dbReference type="Pfam" id="PF14176">
    <property type="entry name" value="YxiJ"/>
    <property type="match status" value="1"/>
</dbReference>
<dbReference type="Proteomes" id="UP000195152">
    <property type="component" value="Unassembled WGS sequence"/>
</dbReference>
<dbReference type="AlphaFoldDB" id="A0A242VXN3"/>
<organism evidence="1 2">
    <name type="scientific">Bacillus thuringiensis serovar mexicanensis</name>
    <dbReference type="NCBI Taxonomy" id="180868"/>
    <lineage>
        <taxon>Bacteria</taxon>
        <taxon>Bacillati</taxon>
        <taxon>Bacillota</taxon>
        <taxon>Bacilli</taxon>
        <taxon>Bacillales</taxon>
        <taxon>Bacillaceae</taxon>
        <taxon>Bacillus</taxon>
        <taxon>Bacillus cereus group</taxon>
    </lineage>
</organism>
<evidence type="ECO:0008006" key="3">
    <source>
        <dbReference type="Google" id="ProtNLM"/>
    </source>
</evidence>
<proteinExistence type="predicted"/>
<sequence>MKLGKQIIFKELQKMHSPLYKPFPNCDIRKIRKDFNNMFTEDDCISADLNYYWMHTAGTLSYVLNNNEQEIVFNQIKWLRKSFFEWFPQYCFLETEIMKYPILYRDFMNYEKTRKLLLYYLTEQKTYK</sequence>
<dbReference type="InterPro" id="IPR025551">
    <property type="entry name" value="WapI/YxiJ-like"/>
</dbReference>
<dbReference type="RefSeq" id="WP_000765924.1">
    <property type="nucleotide sequence ID" value="NZ_NFCF01000118.1"/>
</dbReference>
<evidence type="ECO:0000313" key="2">
    <source>
        <dbReference type="Proteomes" id="UP000195152"/>
    </source>
</evidence>